<feature type="region of interest" description="Disordered" evidence="8">
    <location>
        <begin position="1"/>
        <end position="21"/>
    </location>
</feature>
<dbReference type="PANTHER" id="PTHR43734:SF7">
    <property type="entry name" value="4,4'-DIAPONEUROSPORENE OXYGENASE"/>
    <property type="match status" value="1"/>
</dbReference>
<keyword evidence="1" id="KW-0560">Oxidoreductase</keyword>
<dbReference type="EMBL" id="JAUZVV010000001">
    <property type="protein sequence ID" value="MDT3316203.1"/>
    <property type="molecule type" value="Genomic_DNA"/>
</dbReference>
<evidence type="ECO:0000256" key="4">
    <source>
        <dbReference type="ARBA" id="ARBA00039159"/>
    </source>
</evidence>
<accession>A0ABU3G8S2</accession>
<dbReference type="Proteomes" id="UP001251849">
    <property type="component" value="Unassembled WGS sequence"/>
</dbReference>
<organism evidence="10 11">
    <name type="scientific">Microbacterium gawkjiense</name>
    <dbReference type="NCBI Taxonomy" id="3067309"/>
    <lineage>
        <taxon>Bacteria</taxon>
        <taxon>Bacillati</taxon>
        <taxon>Actinomycetota</taxon>
        <taxon>Actinomycetes</taxon>
        <taxon>Micrococcales</taxon>
        <taxon>Microbacteriaceae</taxon>
        <taxon>Microbacterium</taxon>
    </lineage>
</organism>
<dbReference type="Pfam" id="PF01593">
    <property type="entry name" value="Amino_oxidase"/>
    <property type="match status" value="1"/>
</dbReference>
<comment type="caution">
    <text evidence="10">The sequence shown here is derived from an EMBL/GenBank/DDBJ whole genome shotgun (WGS) entry which is preliminary data.</text>
</comment>
<evidence type="ECO:0000256" key="5">
    <source>
        <dbReference type="ARBA" id="ARBA00041900"/>
    </source>
</evidence>
<comment type="pathway">
    <text evidence="2">Carotenoid biosynthesis; staphyloxanthin biosynthesis; staphyloxanthin from farnesyl diphosphate: step 3/5.</text>
</comment>
<evidence type="ECO:0000256" key="7">
    <source>
        <dbReference type="ARBA" id="ARBA00048532"/>
    </source>
</evidence>
<proteinExistence type="inferred from homology"/>
<dbReference type="InterPro" id="IPR036188">
    <property type="entry name" value="FAD/NAD-bd_sf"/>
</dbReference>
<protein>
    <recommendedName>
        <fullName evidence="4">4,4'-diaponeurosporene oxygenase</fullName>
    </recommendedName>
    <alternativeName>
        <fullName evidence="5">4,4'-diaponeurosporene oxidase</fullName>
    </alternativeName>
    <alternativeName>
        <fullName evidence="6">Carotenoid oxidase</fullName>
    </alternativeName>
</protein>
<evidence type="ECO:0000313" key="11">
    <source>
        <dbReference type="Proteomes" id="UP001251849"/>
    </source>
</evidence>
<evidence type="ECO:0000256" key="1">
    <source>
        <dbReference type="ARBA" id="ARBA00023002"/>
    </source>
</evidence>
<reference evidence="10 11" key="1">
    <citation type="submission" date="2023-08" db="EMBL/GenBank/DDBJ databases">
        <title>Microbacterium aquilitoris sp. nov. and Microbacterium gwkjibeachense sp. nov., isolated from beach.</title>
        <authorList>
            <person name="Lee S.D."/>
            <person name="Yang H."/>
            <person name="Kim I."/>
        </authorList>
    </citation>
    <scope>NUCLEOTIDE SEQUENCE [LARGE SCALE GENOMIC DNA]</scope>
    <source>
        <strain evidence="10 11">KSW4-11</strain>
    </source>
</reference>
<name>A0ABU3G8S2_9MICO</name>
<evidence type="ECO:0000256" key="3">
    <source>
        <dbReference type="ARBA" id="ARBA00038194"/>
    </source>
</evidence>
<evidence type="ECO:0000256" key="8">
    <source>
        <dbReference type="SAM" id="MobiDB-lite"/>
    </source>
</evidence>
<comment type="similarity">
    <text evidence="3">Belongs to the carotenoid/retinoid oxidoreductase family. CrtP subfamily.</text>
</comment>
<dbReference type="PANTHER" id="PTHR43734">
    <property type="entry name" value="PHYTOENE DESATURASE"/>
    <property type="match status" value="1"/>
</dbReference>
<gene>
    <name evidence="10" type="ORF">Q9S71_05145</name>
</gene>
<feature type="domain" description="Amine oxidase" evidence="9">
    <location>
        <begin position="54"/>
        <end position="305"/>
    </location>
</feature>
<dbReference type="SUPFAM" id="SSF51905">
    <property type="entry name" value="FAD/NAD(P)-binding domain"/>
    <property type="match status" value="1"/>
</dbReference>
<comment type="catalytic activity">
    <reaction evidence="7">
        <text>all-trans-4,4'-diaponeurosporene + 2 AH2 + 2 O2 = 4,4'-diaponeurosporenal + 2 A + 3 H2O</text>
        <dbReference type="Rhea" id="RHEA:56104"/>
        <dbReference type="ChEBI" id="CHEBI:13193"/>
        <dbReference type="ChEBI" id="CHEBI:15377"/>
        <dbReference type="ChEBI" id="CHEBI:15379"/>
        <dbReference type="ChEBI" id="CHEBI:17499"/>
        <dbReference type="ChEBI" id="CHEBI:62743"/>
        <dbReference type="ChEBI" id="CHEBI:79065"/>
    </reaction>
</comment>
<keyword evidence="11" id="KW-1185">Reference proteome</keyword>
<evidence type="ECO:0000256" key="2">
    <source>
        <dbReference type="ARBA" id="ARBA00037901"/>
    </source>
</evidence>
<sequence>MDAGAPHSRDRSPPLPGLDRLPVRRRVGGERVAADEDVLRGVRMSRIVVVGAGLGGLAASALLARAGHEVTLLEAADRVGGKSRRLEVDGERIDSGPSLVTFPGVWEELCRRLGTDAGALQLERLPEVGRYYYDGEEVTLPVPPEHRWYPAWKRFSDLHAPLADDVTALLVADPLERRSLPALRRLLAVYGPRLSTRAYLDSLTWMPDGLREIIAIHTLNAGVSPSQTPALYASMPAIMAASGVWVPRGGVFEIPLALERMADAAGVDIRTGETVTRLERGRVTTASGSFAADVVVSALDADRVEALLGRRPRRARALSCSAVAIYGALREPLPEQIAAHSVILPTKPDALFRSLAAGDEPADTMAFVNLYRAGEIYPNDRGTLALLLTAPADGSGYSLEHPFVRREVERISRTLGLDELLTDTMTDAAVLDPRYFGTFGERHGALYGAARPLWMSGPLHRPAHHDPRTPWLWRVGASVHPGGGIPAVLGGAMMVAAKLLQRHPV</sequence>
<evidence type="ECO:0000313" key="10">
    <source>
        <dbReference type="EMBL" id="MDT3316203.1"/>
    </source>
</evidence>
<dbReference type="InterPro" id="IPR002937">
    <property type="entry name" value="Amino_oxidase"/>
</dbReference>
<dbReference type="Gene3D" id="3.50.50.60">
    <property type="entry name" value="FAD/NAD(P)-binding domain"/>
    <property type="match status" value="2"/>
</dbReference>
<evidence type="ECO:0000259" key="9">
    <source>
        <dbReference type="Pfam" id="PF01593"/>
    </source>
</evidence>
<evidence type="ECO:0000256" key="6">
    <source>
        <dbReference type="ARBA" id="ARBA00042619"/>
    </source>
</evidence>